<dbReference type="Pfam" id="PF13930">
    <property type="entry name" value="Endonuclea_NS_2"/>
    <property type="match status" value="1"/>
</dbReference>
<sequence length="288" mass="31645">MRPSRGGGRVSDRPIRDGTDGLRQVRDEAVPREVDGVIEILTGDAENLRRLVERASRRTSAQDTVTELDPIVSGMLADVRGLGDELGSVLSRAISELEHVIRPADGDVPRASATAPSSEVPPQRLPVIHVSSTSRADAPIRRNPPADHVIVVDDQAIVYTTDEQGRVVITEATLTGSAPGKRNKHAQRTLAGKLEGDDAGHLIARMLGGIGDKLNLVPMSQTLNREEFAALERRWDRAVRRDKTVEVKLTLAFEEDSRRPVWISVYYTIEGEKSRKVTLYNDPPEETS</sequence>
<keyword evidence="4" id="KW-1185">Reference proteome</keyword>
<proteinExistence type="predicted"/>
<feature type="compositionally biased region" description="Basic and acidic residues" evidence="1">
    <location>
        <begin position="10"/>
        <end position="28"/>
    </location>
</feature>
<evidence type="ECO:0000313" key="4">
    <source>
        <dbReference type="Proteomes" id="UP000284057"/>
    </source>
</evidence>
<evidence type="ECO:0000256" key="1">
    <source>
        <dbReference type="SAM" id="MobiDB-lite"/>
    </source>
</evidence>
<dbReference type="Gene3D" id="3.40.570.10">
    <property type="entry name" value="Extracellular Endonuclease, subunit A"/>
    <property type="match status" value="1"/>
</dbReference>
<accession>A0A418KYB6</accession>
<dbReference type="AlphaFoldDB" id="A0A418KYB6"/>
<dbReference type="InterPro" id="IPR044929">
    <property type="entry name" value="DNA/RNA_non-sp_Endonuclease_sf"/>
</dbReference>
<dbReference type="Proteomes" id="UP000284057">
    <property type="component" value="Unassembled WGS sequence"/>
</dbReference>
<protein>
    <recommendedName>
        <fullName evidence="2">Type VII secretion system protein EssD-like domain-containing protein</fullName>
    </recommendedName>
</protein>
<evidence type="ECO:0000259" key="2">
    <source>
        <dbReference type="Pfam" id="PF13930"/>
    </source>
</evidence>
<comment type="caution">
    <text evidence="3">The sequence shown here is derived from an EMBL/GenBank/DDBJ whole genome shotgun (WGS) entry which is preliminary data.</text>
</comment>
<dbReference type="InterPro" id="IPR044927">
    <property type="entry name" value="Endonuclea_NS_2"/>
</dbReference>
<feature type="domain" description="Type VII secretion system protein EssD-like" evidence="2">
    <location>
        <begin position="156"/>
        <end position="270"/>
    </location>
</feature>
<evidence type="ECO:0000313" key="3">
    <source>
        <dbReference type="EMBL" id="RIQ36973.1"/>
    </source>
</evidence>
<reference evidence="3 4" key="1">
    <citation type="submission" date="2018-09" db="EMBL/GenBank/DDBJ databases">
        <title>Isolation, diversity and antifungal activity of actinobacteria from wheat.</title>
        <authorList>
            <person name="Han C."/>
        </authorList>
    </citation>
    <scope>NUCLEOTIDE SEQUENCE [LARGE SCALE GENOMIC DNA]</scope>
    <source>
        <strain evidence="3 4">NEAU-YY265</strain>
    </source>
</reference>
<dbReference type="EMBL" id="QUAL01000012">
    <property type="protein sequence ID" value="RIQ36973.1"/>
    <property type="molecule type" value="Genomic_DNA"/>
</dbReference>
<feature type="region of interest" description="Disordered" evidence="1">
    <location>
        <begin position="1"/>
        <end position="28"/>
    </location>
</feature>
<gene>
    <name evidence="3" type="ORF">DY240_01175</name>
</gene>
<organism evidence="3 4">
    <name type="scientific">Jiangella rhizosphaerae</name>
    <dbReference type="NCBI Taxonomy" id="2293569"/>
    <lineage>
        <taxon>Bacteria</taxon>
        <taxon>Bacillati</taxon>
        <taxon>Actinomycetota</taxon>
        <taxon>Actinomycetes</taxon>
        <taxon>Jiangellales</taxon>
        <taxon>Jiangellaceae</taxon>
        <taxon>Jiangella</taxon>
    </lineage>
</organism>
<name>A0A418KYB6_9ACTN</name>